<comment type="pathway">
    <text evidence="2">Amino-acid biosynthesis; L-histidine biosynthesis; L-histidine from 5-phospho-alpha-D-ribose 1-diphosphate: step 1/9.</text>
</comment>
<dbReference type="SUPFAM" id="SSF53850">
    <property type="entry name" value="Periplasmic binding protein-like II"/>
    <property type="match status" value="1"/>
</dbReference>
<gene>
    <name evidence="12" type="ORF">FHS83_000170</name>
</gene>
<keyword evidence="13" id="KW-1185">Reference proteome</keyword>
<evidence type="ECO:0000256" key="1">
    <source>
        <dbReference type="ARBA" id="ARBA00000915"/>
    </source>
</evidence>
<evidence type="ECO:0000256" key="7">
    <source>
        <dbReference type="ARBA" id="ARBA00022679"/>
    </source>
</evidence>
<keyword evidence="5" id="KW-0028">Amino-acid biosynthesis</keyword>
<dbReference type="NCBIfam" id="TIGR00070">
    <property type="entry name" value="hisG"/>
    <property type="match status" value="1"/>
</dbReference>
<dbReference type="InterPro" id="IPR001348">
    <property type="entry name" value="ATP_PRibTrfase_HisG"/>
</dbReference>
<organism evidence="12 13">
    <name type="scientific">Rhizomicrobium palustre</name>
    <dbReference type="NCBI Taxonomy" id="189966"/>
    <lineage>
        <taxon>Bacteria</taxon>
        <taxon>Pseudomonadati</taxon>
        <taxon>Pseudomonadota</taxon>
        <taxon>Alphaproteobacteria</taxon>
        <taxon>Micropepsales</taxon>
        <taxon>Micropepsaceae</taxon>
        <taxon>Rhizomicrobium</taxon>
    </lineage>
</organism>
<evidence type="ECO:0000259" key="11">
    <source>
        <dbReference type="Pfam" id="PF01634"/>
    </source>
</evidence>
<evidence type="ECO:0000256" key="2">
    <source>
        <dbReference type="ARBA" id="ARBA00004667"/>
    </source>
</evidence>
<reference evidence="12 13" key="1">
    <citation type="submission" date="2020-03" db="EMBL/GenBank/DDBJ databases">
        <title>Genomic Encyclopedia of Type Strains, Phase IV (KMG-IV): sequencing the most valuable type-strain genomes for metagenomic binning, comparative biology and taxonomic classification.</title>
        <authorList>
            <person name="Goeker M."/>
        </authorList>
    </citation>
    <scope>NUCLEOTIDE SEQUENCE [LARGE SCALE GENOMIC DNA]</scope>
    <source>
        <strain evidence="12 13">DSM 19867</strain>
    </source>
</reference>
<evidence type="ECO:0000256" key="4">
    <source>
        <dbReference type="ARBA" id="ARBA00020998"/>
    </source>
</evidence>
<evidence type="ECO:0000256" key="5">
    <source>
        <dbReference type="ARBA" id="ARBA00022605"/>
    </source>
</evidence>
<sequence>MTDMVTLAVPSKGRLKEQFDAYLGTAGIALKQTAGARGYRATVEGHPGIDVMLLSSSEIAASLANGDVHLGVTGEDLIREAAPELDRRIALLQPLGFGFADVVVAVPASWIDVSTMADLDDICAAYATRHKKRLRIATKYTQLTRSYFASAGISDYRIVPSAGATEGAPTAGTAEAIVDITTTGSTLKANGLKILDDGVILKSQATLAQSLMAEWSAEQRSAAAAFLVPLGVSLK</sequence>
<proteinExistence type="predicted"/>
<comment type="caution">
    <text evidence="12">The sequence shown here is derived from an EMBL/GenBank/DDBJ whole genome shotgun (WGS) entry which is preliminary data.</text>
</comment>
<dbReference type="GO" id="GO:0003879">
    <property type="term" value="F:ATP phosphoribosyltransferase activity"/>
    <property type="evidence" value="ECO:0007669"/>
    <property type="project" value="UniProtKB-UniRule"/>
</dbReference>
<dbReference type="Proteomes" id="UP000570514">
    <property type="component" value="Unassembled WGS sequence"/>
</dbReference>
<evidence type="ECO:0000256" key="9">
    <source>
        <dbReference type="ARBA" id="ARBA00024861"/>
    </source>
</evidence>
<evidence type="ECO:0000256" key="3">
    <source>
        <dbReference type="ARBA" id="ARBA00011946"/>
    </source>
</evidence>
<dbReference type="RefSeq" id="WP_167079926.1">
    <property type="nucleotide sequence ID" value="NZ_BAAADC010000001.1"/>
</dbReference>
<evidence type="ECO:0000256" key="10">
    <source>
        <dbReference type="NCBIfam" id="TIGR00070"/>
    </source>
</evidence>
<dbReference type="GO" id="GO:0000105">
    <property type="term" value="P:L-histidine biosynthetic process"/>
    <property type="evidence" value="ECO:0007669"/>
    <property type="project" value="UniProtKB-UniRule"/>
</dbReference>
<comment type="catalytic activity">
    <reaction evidence="1">
        <text>1-(5-phospho-beta-D-ribosyl)-ATP + diphosphate = 5-phospho-alpha-D-ribose 1-diphosphate + ATP</text>
        <dbReference type="Rhea" id="RHEA:18473"/>
        <dbReference type="ChEBI" id="CHEBI:30616"/>
        <dbReference type="ChEBI" id="CHEBI:33019"/>
        <dbReference type="ChEBI" id="CHEBI:58017"/>
        <dbReference type="ChEBI" id="CHEBI:73183"/>
        <dbReference type="EC" id="2.4.2.17"/>
    </reaction>
</comment>
<accession>A0A846MUR2</accession>
<name>A0A846MUR2_9PROT</name>
<keyword evidence="6 12" id="KW-0328">Glycosyltransferase</keyword>
<dbReference type="EC" id="2.4.2.17" evidence="3 10"/>
<dbReference type="EMBL" id="JAASRM010000001">
    <property type="protein sequence ID" value="NIK86852.1"/>
    <property type="molecule type" value="Genomic_DNA"/>
</dbReference>
<feature type="domain" description="ATP phosphoribosyltransferase catalytic" evidence="11">
    <location>
        <begin position="57"/>
        <end position="211"/>
    </location>
</feature>
<dbReference type="PROSITE" id="PS01316">
    <property type="entry name" value="ATP_P_PHORIBOSYLTR"/>
    <property type="match status" value="1"/>
</dbReference>
<protein>
    <recommendedName>
        <fullName evidence="4 10">ATP phosphoribosyltransferase</fullName>
        <ecNumber evidence="3 10">2.4.2.17</ecNumber>
    </recommendedName>
</protein>
<evidence type="ECO:0000256" key="6">
    <source>
        <dbReference type="ARBA" id="ARBA00022676"/>
    </source>
</evidence>
<evidence type="ECO:0000256" key="8">
    <source>
        <dbReference type="ARBA" id="ARBA00023102"/>
    </source>
</evidence>
<dbReference type="AlphaFoldDB" id="A0A846MUR2"/>
<dbReference type="InterPro" id="IPR013820">
    <property type="entry name" value="ATP_PRibTrfase_cat"/>
</dbReference>
<keyword evidence="7 12" id="KW-0808">Transferase</keyword>
<comment type="function">
    <text evidence="9">Catalyzes the condensation of ATP and 5-phosphoribose 1-diphosphate to form N'-(5'-phosphoribosyl)-ATP (PR-ATP). Has a crucial role in the pathway because the rate of histidine biosynthesis seems to be controlled primarily by regulation of HisG enzymatic activity.</text>
</comment>
<dbReference type="GO" id="GO:0005737">
    <property type="term" value="C:cytoplasm"/>
    <property type="evidence" value="ECO:0007669"/>
    <property type="project" value="InterPro"/>
</dbReference>
<evidence type="ECO:0000313" key="12">
    <source>
        <dbReference type="EMBL" id="NIK86852.1"/>
    </source>
</evidence>
<dbReference type="PANTHER" id="PTHR21403:SF8">
    <property type="entry name" value="ATP PHOSPHORIBOSYLTRANSFERASE"/>
    <property type="match status" value="1"/>
</dbReference>
<dbReference type="PANTHER" id="PTHR21403">
    <property type="entry name" value="ATP PHOSPHORIBOSYLTRANSFERASE ATP-PRTASE"/>
    <property type="match status" value="1"/>
</dbReference>
<dbReference type="Pfam" id="PF01634">
    <property type="entry name" value="HisG"/>
    <property type="match status" value="1"/>
</dbReference>
<keyword evidence="8" id="KW-0368">Histidine biosynthesis</keyword>
<dbReference type="UniPathway" id="UPA00031">
    <property type="reaction ID" value="UER00006"/>
</dbReference>
<dbReference type="Gene3D" id="3.40.190.10">
    <property type="entry name" value="Periplasmic binding protein-like II"/>
    <property type="match status" value="2"/>
</dbReference>
<evidence type="ECO:0000313" key="13">
    <source>
        <dbReference type="Proteomes" id="UP000570514"/>
    </source>
</evidence>
<dbReference type="InterPro" id="IPR018198">
    <property type="entry name" value="ATP_PRibTrfase_CS"/>
</dbReference>